<evidence type="ECO:0000313" key="1">
    <source>
        <dbReference type="EMBL" id="KYN36432.1"/>
    </source>
</evidence>
<evidence type="ECO:0000313" key="2">
    <source>
        <dbReference type="Proteomes" id="UP000078541"/>
    </source>
</evidence>
<reference evidence="1 2" key="1">
    <citation type="submission" date="2016-03" db="EMBL/GenBank/DDBJ databases">
        <title>Trachymyrmex septentrionalis WGS genome.</title>
        <authorList>
            <person name="Nygaard S."/>
            <person name="Hu H."/>
            <person name="Boomsma J."/>
            <person name="Zhang G."/>
        </authorList>
    </citation>
    <scope>NUCLEOTIDE SEQUENCE [LARGE SCALE GENOMIC DNA]</scope>
    <source>
        <strain evidence="1">Tsep2-gDNA-1</strain>
        <tissue evidence="1">Whole body</tissue>
    </source>
</reference>
<accession>A0A195F8B7</accession>
<dbReference type="Proteomes" id="UP000078541">
    <property type="component" value="Unassembled WGS sequence"/>
</dbReference>
<dbReference type="EMBL" id="KQ981744">
    <property type="protein sequence ID" value="KYN36432.1"/>
    <property type="molecule type" value="Genomic_DNA"/>
</dbReference>
<sequence>MSGRVEPLIVEREGMWFRMDQATDRLHRCLTPSVSEIVIAESRFQNSKVRFPGLSKETAPDFVRIAKITTPRVVAFKPSCRVSTGGSIDDWKGRLPAGWSEESPGMVTEVMGNLGDGEIYEQG</sequence>
<name>A0A195F8B7_9HYME</name>
<organism evidence="1 2">
    <name type="scientific">Trachymyrmex septentrionalis</name>
    <dbReference type="NCBI Taxonomy" id="34720"/>
    <lineage>
        <taxon>Eukaryota</taxon>
        <taxon>Metazoa</taxon>
        <taxon>Ecdysozoa</taxon>
        <taxon>Arthropoda</taxon>
        <taxon>Hexapoda</taxon>
        <taxon>Insecta</taxon>
        <taxon>Pterygota</taxon>
        <taxon>Neoptera</taxon>
        <taxon>Endopterygota</taxon>
        <taxon>Hymenoptera</taxon>
        <taxon>Apocrita</taxon>
        <taxon>Aculeata</taxon>
        <taxon>Formicoidea</taxon>
        <taxon>Formicidae</taxon>
        <taxon>Myrmicinae</taxon>
        <taxon>Trachymyrmex</taxon>
    </lineage>
</organism>
<dbReference type="AlphaFoldDB" id="A0A195F8B7"/>
<protein>
    <submittedName>
        <fullName evidence="1">Uncharacterized protein</fullName>
    </submittedName>
</protein>
<gene>
    <name evidence="1" type="ORF">ALC56_09392</name>
</gene>
<keyword evidence="2" id="KW-1185">Reference proteome</keyword>
<proteinExistence type="predicted"/>